<evidence type="ECO:0000256" key="1">
    <source>
        <dbReference type="ARBA" id="ARBA00007398"/>
    </source>
</evidence>
<evidence type="ECO:0000313" key="3">
    <source>
        <dbReference type="EMBL" id="PFX11415.1"/>
    </source>
</evidence>
<proteinExistence type="inferred from homology"/>
<evidence type="ECO:0000313" key="4">
    <source>
        <dbReference type="Proteomes" id="UP000225706"/>
    </source>
</evidence>
<comment type="similarity">
    <text evidence="1">Belongs to the asteroid family.</text>
</comment>
<dbReference type="SUPFAM" id="SSF88723">
    <property type="entry name" value="PIN domain-like"/>
    <property type="match status" value="1"/>
</dbReference>
<name>A0A2B4R549_STYPI</name>
<sequence length="281" mass="32065">MGVRGLTSYLKESAPFLGRQIELRDTKLIIDGDNLCNYLYKENGFDCRCGGQYEEFYMKVLLFFDALKSKGVESFVVLDGAYDKSDKKLETQKKRAQERIETADRLFKDEPSPNGDEYFLLPLLAKFVFAQVLRDHLIRFAVSDCEADAEIAYLANYFQCPVLSNDSDFCIFDVIRGFIPISSFKWHSLPLKARIFHRAKLAEYFGIRTELLALFASLVGNDYATLALLRPFHQSLPGKSGKTEEKFRAIINLILQAPASEEEAVEFVLQHVSKDCPYSLM</sequence>
<dbReference type="PANTHER" id="PTHR15665">
    <property type="entry name" value="ASTEROID PROTEIN"/>
    <property type="match status" value="1"/>
</dbReference>
<accession>A0A2B4R549</accession>
<dbReference type="Pfam" id="PF12813">
    <property type="entry name" value="XPG_I_2"/>
    <property type="match status" value="1"/>
</dbReference>
<organism evidence="3 4">
    <name type="scientific">Stylophora pistillata</name>
    <name type="common">Smooth cauliflower coral</name>
    <dbReference type="NCBI Taxonomy" id="50429"/>
    <lineage>
        <taxon>Eukaryota</taxon>
        <taxon>Metazoa</taxon>
        <taxon>Cnidaria</taxon>
        <taxon>Anthozoa</taxon>
        <taxon>Hexacorallia</taxon>
        <taxon>Scleractinia</taxon>
        <taxon>Astrocoeniina</taxon>
        <taxon>Pocilloporidae</taxon>
        <taxon>Stylophora</taxon>
    </lineage>
</organism>
<dbReference type="EMBL" id="LSMT01002570">
    <property type="protein sequence ID" value="PFX11415.1"/>
    <property type="molecule type" value="Genomic_DNA"/>
</dbReference>
<keyword evidence="4" id="KW-1185">Reference proteome</keyword>
<dbReference type="STRING" id="50429.A0A2B4R549"/>
<comment type="caution">
    <text evidence="3">The sequence shown here is derived from an EMBL/GenBank/DDBJ whole genome shotgun (WGS) entry which is preliminary data.</text>
</comment>
<dbReference type="InterPro" id="IPR029060">
    <property type="entry name" value="PIN-like_dom_sf"/>
</dbReference>
<evidence type="ECO:0000259" key="2">
    <source>
        <dbReference type="Pfam" id="PF12813"/>
    </source>
</evidence>
<gene>
    <name evidence="3" type="primary">ASTE1</name>
    <name evidence="3" type="ORF">AWC38_SpisGene24863</name>
</gene>
<dbReference type="PANTHER" id="PTHR15665:SF1">
    <property type="entry name" value="PROTEIN ASTEROID HOMOLOG 1"/>
    <property type="match status" value="1"/>
</dbReference>
<protein>
    <submittedName>
        <fullName evidence="3">Protein asteroid-like 1</fullName>
    </submittedName>
</protein>
<dbReference type="OrthoDB" id="6022536at2759"/>
<dbReference type="InterPro" id="IPR039436">
    <property type="entry name" value="Asteroid_dom"/>
</dbReference>
<feature type="domain" description="Asteroid" evidence="2">
    <location>
        <begin position="141"/>
        <end position="229"/>
    </location>
</feature>
<dbReference type="Proteomes" id="UP000225706">
    <property type="component" value="Unassembled WGS sequence"/>
</dbReference>
<dbReference type="Gene3D" id="3.40.50.1010">
    <property type="entry name" value="5'-nuclease"/>
    <property type="match status" value="1"/>
</dbReference>
<reference evidence="4" key="1">
    <citation type="journal article" date="2017" name="bioRxiv">
        <title>Comparative analysis of the genomes of Stylophora pistillata and Acropora digitifera provides evidence for extensive differences between species of corals.</title>
        <authorList>
            <person name="Voolstra C.R."/>
            <person name="Li Y."/>
            <person name="Liew Y.J."/>
            <person name="Baumgarten S."/>
            <person name="Zoccola D."/>
            <person name="Flot J.-F."/>
            <person name="Tambutte S."/>
            <person name="Allemand D."/>
            <person name="Aranda M."/>
        </authorList>
    </citation>
    <scope>NUCLEOTIDE SEQUENCE [LARGE SCALE GENOMIC DNA]</scope>
</reference>
<dbReference type="AlphaFoldDB" id="A0A2B4R549"/>
<dbReference type="InterPro" id="IPR026832">
    <property type="entry name" value="Asteroid"/>
</dbReference>